<evidence type="ECO:0000256" key="6">
    <source>
        <dbReference type="SAM" id="Phobius"/>
    </source>
</evidence>
<comment type="caution">
    <text evidence="8">The sequence shown here is derived from an EMBL/GenBank/DDBJ whole genome shotgun (WGS) entry which is preliminary data.</text>
</comment>
<sequence>MNGQLVTGDAVVLGLQPARLPSRALAVAIDLAVVVGLYLLLSVVVLSTVLPLGTAAAMAVQVALLLLVVVGGPVLVETLSHGRSLGKAICGLRVVREDGGPIRFRHALVRGAIGFVELLMTAGSVACVASLVSARGRRLGDVFAGTLVVRERVAGTARRRRTSVPVAPPALAGRFAEVDLSQVPDELWLTVRRFLGREGQLDPAVARSLAVRLAEDVLARVGEPPPEGVSPVEFLAALLAERRREEAARVVPGGGAVDAAAGVPAAGGFQPIVGAVAEPAGSGGAAAASPPAIPGRPEAGGEPVAEPGRRTGFAPPF</sequence>
<evidence type="ECO:0000259" key="7">
    <source>
        <dbReference type="Pfam" id="PF06271"/>
    </source>
</evidence>
<keyword evidence="2 6" id="KW-0812">Transmembrane</keyword>
<gene>
    <name evidence="8" type="ORF">EBN88_26920</name>
</gene>
<dbReference type="RefSeq" id="WP_122399648.1">
    <property type="nucleotide sequence ID" value="NZ_RFFJ01000245.1"/>
</dbReference>
<feature type="transmembrane region" description="Helical" evidence="6">
    <location>
        <begin position="55"/>
        <end position="76"/>
    </location>
</feature>
<protein>
    <submittedName>
        <fullName evidence="8">RDD family protein</fullName>
    </submittedName>
</protein>
<keyword evidence="9" id="KW-1185">Reference proteome</keyword>
<dbReference type="GO" id="GO:0016020">
    <property type="term" value="C:membrane"/>
    <property type="evidence" value="ECO:0007669"/>
    <property type="project" value="UniProtKB-SubCell"/>
</dbReference>
<dbReference type="EMBL" id="RFFJ01000245">
    <property type="protein sequence ID" value="RMI30234.1"/>
    <property type="molecule type" value="Genomic_DNA"/>
</dbReference>
<reference evidence="8 9" key="1">
    <citation type="submission" date="2018-10" db="EMBL/GenBank/DDBJ databases">
        <title>Isolation, diversity and antifungal activity of actinobacteria from wheat.</title>
        <authorList>
            <person name="Han C."/>
        </authorList>
    </citation>
    <scope>NUCLEOTIDE SEQUENCE [LARGE SCALE GENOMIC DNA]</scope>
    <source>
        <strain evidence="8 9">NEAU-YY642</strain>
    </source>
</reference>
<evidence type="ECO:0000313" key="8">
    <source>
        <dbReference type="EMBL" id="RMI30234.1"/>
    </source>
</evidence>
<dbReference type="Pfam" id="PF06271">
    <property type="entry name" value="RDD"/>
    <property type="match status" value="1"/>
</dbReference>
<dbReference type="Proteomes" id="UP000278673">
    <property type="component" value="Unassembled WGS sequence"/>
</dbReference>
<feature type="region of interest" description="Disordered" evidence="5">
    <location>
        <begin position="280"/>
        <end position="317"/>
    </location>
</feature>
<organism evidence="8 9">
    <name type="scientific">Streptomyces triticirhizae</name>
    <dbReference type="NCBI Taxonomy" id="2483353"/>
    <lineage>
        <taxon>Bacteria</taxon>
        <taxon>Bacillati</taxon>
        <taxon>Actinomycetota</taxon>
        <taxon>Actinomycetes</taxon>
        <taxon>Kitasatosporales</taxon>
        <taxon>Streptomycetaceae</taxon>
        <taxon>Streptomyces</taxon>
    </lineage>
</organism>
<dbReference type="PANTHER" id="PTHR38480:SF1">
    <property type="entry name" value="SLR0254 PROTEIN"/>
    <property type="match status" value="1"/>
</dbReference>
<dbReference type="AlphaFoldDB" id="A0A3M2KYP7"/>
<name>A0A3M2KYP7_9ACTN</name>
<feature type="transmembrane region" description="Helical" evidence="6">
    <location>
        <begin position="112"/>
        <end position="132"/>
    </location>
</feature>
<evidence type="ECO:0000313" key="9">
    <source>
        <dbReference type="Proteomes" id="UP000278673"/>
    </source>
</evidence>
<dbReference type="InterPro" id="IPR010432">
    <property type="entry name" value="RDD"/>
</dbReference>
<feature type="transmembrane region" description="Helical" evidence="6">
    <location>
        <begin position="24"/>
        <end position="49"/>
    </location>
</feature>
<evidence type="ECO:0000256" key="1">
    <source>
        <dbReference type="ARBA" id="ARBA00004141"/>
    </source>
</evidence>
<evidence type="ECO:0000256" key="4">
    <source>
        <dbReference type="ARBA" id="ARBA00023136"/>
    </source>
</evidence>
<evidence type="ECO:0000256" key="3">
    <source>
        <dbReference type="ARBA" id="ARBA00022989"/>
    </source>
</evidence>
<evidence type="ECO:0000256" key="5">
    <source>
        <dbReference type="SAM" id="MobiDB-lite"/>
    </source>
</evidence>
<comment type="subcellular location">
    <subcellularLocation>
        <location evidence="1">Membrane</location>
        <topology evidence="1">Multi-pass membrane protein</topology>
    </subcellularLocation>
</comment>
<dbReference type="PANTHER" id="PTHR38480">
    <property type="entry name" value="SLR0254 PROTEIN"/>
    <property type="match status" value="1"/>
</dbReference>
<feature type="domain" description="RDD" evidence="7">
    <location>
        <begin position="18"/>
        <end position="145"/>
    </location>
</feature>
<accession>A0A3M2KYP7</accession>
<evidence type="ECO:0000256" key="2">
    <source>
        <dbReference type="ARBA" id="ARBA00022692"/>
    </source>
</evidence>
<feature type="compositionally biased region" description="Low complexity" evidence="5">
    <location>
        <begin position="280"/>
        <end position="290"/>
    </location>
</feature>
<proteinExistence type="predicted"/>
<keyword evidence="4 6" id="KW-0472">Membrane</keyword>
<keyword evidence="3 6" id="KW-1133">Transmembrane helix</keyword>